<protein>
    <recommendedName>
        <fullName evidence="9">Sec-independent protein translocase protein TatB</fullName>
    </recommendedName>
</protein>
<evidence type="ECO:0000256" key="4">
    <source>
        <dbReference type="ARBA" id="ARBA00022692"/>
    </source>
</evidence>
<dbReference type="Proteomes" id="UP000217209">
    <property type="component" value="Chromosome"/>
</dbReference>
<dbReference type="RefSeq" id="WP_095659722.1">
    <property type="nucleotide sequence ID" value="NZ_CP019688.1"/>
</dbReference>
<feature type="compositionally biased region" description="Pro residues" evidence="10">
    <location>
        <begin position="126"/>
        <end position="141"/>
    </location>
</feature>
<dbReference type="EMBL" id="CP019688">
    <property type="protein sequence ID" value="AQQ14967.1"/>
    <property type="molecule type" value="Genomic_DNA"/>
</dbReference>
<keyword evidence="4 9" id="KW-0812">Transmembrane</keyword>
<comment type="similarity">
    <text evidence="9">Belongs to the TatB family.</text>
</comment>
<feature type="compositionally biased region" description="Low complexity" evidence="10">
    <location>
        <begin position="110"/>
        <end position="120"/>
    </location>
</feature>
<dbReference type="GO" id="GO:0008320">
    <property type="term" value="F:protein transmembrane transporter activity"/>
    <property type="evidence" value="ECO:0007669"/>
    <property type="project" value="UniProtKB-UniRule"/>
</dbReference>
<dbReference type="GO" id="GO:0043953">
    <property type="term" value="P:protein transport by the Tat complex"/>
    <property type="evidence" value="ECO:0007669"/>
    <property type="project" value="UniProtKB-UniRule"/>
</dbReference>
<dbReference type="InterPro" id="IPR003369">
    <property type="entry name" value="TatA/B/E"/>
</dbReference>
<name>A0A1Q2HVT7_9CORY</name>
<keyword evidence="6 9" id="KW-1133">Transmembrane helix</keyword>
<accession>A0A1Q2HVT7</accession>
<organism evidence="11 12">
    <name type="scientific">Corynebacterium glaucum</name>
    <dbReference type="NCBI Taxonomy" id="187491"/>
    <lineage>
        <taxon>Bacteria</taxon>
        <taxon>Bacillati</taxon>
        <taxon>Actinomycetota</taxon>
        <taxon>Actinomycetes</taxon>
        <taxon>Mycobacteriales</taxon>
        <taxon>Corynebacteriaceae</taxon>
        <taxon>Corynebacterium</taxon>
    </lineage>
</organism>
<evidence type="ECO:0000256" key="9">
    <source>
        <dbReference type="HAMAP-Rule" id="MF_00237"/>
    </source>
</evidence>
<dbReference type="HAMAP" id="MF_00237">
    <property type="entry name" value="TatB"/>
    <property type="match status" value="1"/>
</dbReference>
<keyword evidence="7 9" id="KW-0811">Translocation</keyword>
<keyword evidence="5 9" id="KW-0653">Protein transport</keyword>
<proteinExistence type="inferred from homology"/>
<reference evidence="11 12" key="1">
    <citation type="submission" date="2016-12" db="EMBL/GenBank/DDBJ databases">
        <authorList>
            <person name="Song W.-J."/>
            <person name="Kurnit D.M."/>
        </authorList>
    </citation>
    <scope>NUCLEOTIDE SEQUENCE [LARGE SCALE GENOMIC DNA]</scope>
    <source>
        <strain evidence="11 12">DSM 30827</strain>
    </source>
</reference>
<gene>
    <name evidence="9 11" type="primary">tatB</name>
    <name evidence="11" type="ORF">CGLAU_04965</name>
</gene>
<dbReference type="PRINTS" id="PR01506">
    <property type="entry name" value="TATBPROTEIN"/>
</dbReference>
<evidence type="ECO:0000313" key="12">
    <source>
        <dbReference type="Proteomes" id="UP000217209"/>
    </source>
</evidence>
<sequence>MLSNFGWTEFFFLLIIGLIVIGPERLPSVVEDVRAAIYAARKGIANAKRELNGELEGFEEFREPINTVSKYAAMGPRRAVSSLLFEGDEEYLDEFDPRRALADDEPQQPEHPAQPAQPKQVNSGPRPSPQNQTPPPAPEQPGEPKRTAGFSWEDVV</sequence>
<evidence type="ECO:0000256" key="6">
    <source>
        <dbReference type="ARBA" id="ARBA00022989"/>
    </source>
</evidence>
<comment type="subcellular location">
    <subcellularLocation>
        <location evidence="9">Cell membrane</location>
        <topology evidence="9">Single-pass membrane protein</topology>
    </subcellularLocation>
    <subcellularLocation>
        <location evidence="1">Membrane</location>
        <topology evidence="1">Single-pass membrane protein</topology>
    </subcellularLocation>
</comment>
<evidence type="ECO:0000256" key="10">
    <source>
        <dbReference type="SAM" id="MobiDB-lite"/>
    </source>
</evidence>
<evidence type="ECO:0000256" key="5">
    <source>
        <dbReference type="ARBA" id="ARBA00022927"/>
    </source>
</evidence>
<keyword evidence="3 9" id="KW-1003">Cell membrane</keyword>
<keyword evidence="8 9" id="KW-0472">Membrane</keyword>
<dbReference type="AlphaFoldDB" id="A0A1Q2HVT7"/>
<dbReference type="OrthoDB" id="3267321at2"/>
<evidence type="ECO:0000256" key="8">
    <source>
        <dbReference type="ARBA" id="ARBA00023136"/>
    </source>
</evidence>
<dbReference type="GO" id="GO:0033281">
    <property type="term" value="C:TAT protein transport complex"/>
    <property type="evidence" value="ECO:0007669"/>
    <property type="project" value="UniProtKB-UniRule"/>
</dbReference>
<evidence type="ECO:0000313" key="11">
    <source>
        <dbReference type="EMBL" id="AQQ14967.1"/>
    </source>
</evidence>
<comment type="subunit">
    <text evidence="9">The Tat system comprises two distinct complexes: a TatABC complex, containing multiple copies of TatA, TatB and TatC subunits, and a separate TatA complex, containing only TatA subunits. Substrates initially bind to the TatABC complex, which probably triggers association of the separate TatA complex to form the active translocon.</text>
</comment>
<comment type="function">
    <text evidence="9">Part of the twin-arginine translocation (Tat) system that transports large folded proteins containing a characteristic twin-arginine motif in their signal peptide across membranes. Together with TatC, TatB is part of a receptor directly interacting with Tat signal peptides. TatB may form an oligomeric binding site that transiently accommodates folded Tat precursor proteins before their translocation.</text>
</comment>
<evidence type="ECO:0000256" key="3">
    <source>
        <dbReference type="ARBA" id="ARBA00022475"/>
    </source>
</evidence>
<dbReference type="Gene3D" id="1.20.5.3310">
    <property type="match status" value="1"/>
</dbReference>
<keyword evidence="12" id="KW-1185">Reference proteome</keyword>
<dbReference type="Pfam" id="PF02416">
    <property type="entry name" value="TatA_B_E"/>
    <property type="match status" value="1"/>
</dbReference>
<feature type="region of interest" description="Disordered" evidence="10">
    <location>
        <begin position="94"/>
        <end position="156"/>
    </location>
</feature>
<evidence type="ECO:0000256" key="2">
    <source>
        <dbReference type="ARBA" id="ARBA00022448"/>
    </source>
</evidence>
<evidence type="ECO:0000256" key="1">
    <source>
        <dbReference type="ARBA" id="ARBA00004167"/>
    </source>
</evidence>
<dbReference type="KEGG" id="cgv:CGLAU_04965"/>
<evidence type="ECO:0000256" key="7">
    <source>
        <dbReference type="ARBA" id="ARBA00023010"/>
    </source>
</evidence>
<dbReference type="InterPro" id="IPR018448">
    <property type="entry name" value="TatB"/>
</dbReference>
<keyword evidence="2 9" id="KW-0813">Transport</keyword>